<keyword evidence="2" id="KW-1185">Reference proteome</keyword>
<evidence type="ECO:0000313" key="1">
    <source>
        <dbReference type="EMBL" id="KUO97260.1"/>
    </source>
</evidence>
<dbReference type="RefSeq" id="WP_067711239.1">
    <property type="nucleotide sequence ID" value="NZ_LPVJ01000003.1"/>
</dbReference>
<sequence>MTDFLRHLFGEGHHAVTKKSATAIMKKSATVIMKKSVTAIMEKGMEFWATFSDHEMMAA</sequence>
<proteinExistence type="predicted"/>
<reference evidence="1 2" key="1">
    <citation type="submission" date="2015-12" db="EMBL/GenBank/DDBJ databases">
        <title>Draft genome sequence of Acidibacillus ferrooxidans ITV001, isolated from a chalcopyrite acid mine drainage site in Brazil.</title>
        <authorList>
            <person name="Dall'Agnol H."/>
            <person name="Nancucheo I."/>
            <person name="Johnson B."/>
            <person name="Oliveira R."/>
            <person name="Leite L."/>
            <person name="Pylro V."/>
            <person name="Nunes G.L."/>
            <person name="Tzotzos G."/>
            <person name="Fernandes G.R."/>
            <person name="Dutra J."/>
            <person name="Orellana S.C."/>
            <person name="Oliveira G."/>
        </authorList>
    </citation>
    <scope>NUCLEOTIDE SEQUENCE [LARGE SCALE GENOMIC DNA]</scope>
    <source>
        <strain evidence="2">ITV01</strain>
    </source>
</reference>
<accession>A0A101XTJ6</accession>
<comment type="caution">
    <text evidence="1">The sequence shown here is derived from an EMBL/GenBank/DDBJ whole genome shotgun (WGS) entry which is preliminary data.</text>
</comment>
<gene>
    <name evidence="1" type="ORF">ATW55_11755</name>
</gene>
<dbReference type="AlphaFoldDB" id="A0A101XTJ6"/>
<organism evidence="1 2">
    <name type="scientific">Ferroacidibacillus organovorans</name>
    <dbReference type="NCBI Taxonomy" id="1765683"/>
    <lineage>
        <taxon>Bacteria</taxon>
        <taxon>Bacillati</taxon>
        <taxon>Bacillota</taxon>
        <taxon>Bacilli</taxon>
        <taxon>Bacillales</taxon>
        <taxon>Alicyclobacillaceae</taxon>
        <taxon>Ferroacidibacillus</taxon>
    </lineage>
</organism>
<dbReference type="Proteomes" id="UP000053557">
    <property type="component" value="Unassembled WGS sequence"/>
</dbReference>
<dbReference type="EMBL" id="LPVJ01000003">
    <property type="protein sequence ID" value="KUO97260.1"/>
    <property type="molecule type" value="Genomic_DNA"/>
</dbReference>
<name>A0A101XTJ6_9BACL</name>
<evidence type="ECO:0000313" key="2">
    <source>
        <dbReference type="Proteomes" id="UP000053557"/>
    </source>
</evidence>
<protein>
    <submittedName>
        <fullName evidence="1">Uncharacterized protein</fullName>
    </submittedName>
</protein>